<evidence type="ECO:0000313" key="1">
    <source>
        <dbReference type="EMBL" id="ADJ48934.1"/>
    </source>
</evidence>
<reference evidence="1 2" key="1">
    <citation type="journal article" date="2010" name="Cell Res.">
        <title>Complete genome sequence of the rifamycin SV-producing Amycolatopsis mediterranei U32 revealed its genetic characteristics in phylogeny and metabolism.</title>
        <authorList>
            <person name="Zhao W."/>
            <person name="Zhong Y."/>
            <person name="Yuan H."/>
            <person name="Wang J."/>
            <person name="Zheng H."/>
            <person name="Wang Y."/>
            <person name="Cen X."/>
            <person name="Xu F."/>
            <person name="Bai J."/>
            <person name="Han X."/>
            <person name="Lu G."/>
            <person name="Zhu Y."/>
            <person name="Shao Z."/>
            <person name="Yan H."/>
            <person name="Li C."/>
            <person name="Peng N."/>
            <person name="Zhang Z."/>
            <person name="Zhang Y."/>
            <person name="Lin W."/>
            <person name="Fan Y."/>
            <person name="Qin Z."/>
            <person name="Hu Y."/>
            <person name="Zhu B."/>
            <person name="Wang S."/>
            <person name="Ding X."/>
            <person name="Zhao G.P."/>
        </authorList>
    </citation>
    <scope>NUCLEOTIDE SEQUENCE [LARGE SCALE GENOMIC DNA]</scope>
    <source>
        <strain evidence="2">U-32</strain>
    </source>
</reference>
<accession>A0A0H3DH19</accession>
<dbReference type="Proteomes" id="UP000000328">
    <property type="component" value="Chromosome"/>
</dbReference>
<dbReference type="PATRIC" id="fig|749927.5.peg.7504"/>
<dbReference type="EMBL" id="CP002000">
    <property type="protein sequence ID" value="ADJ48934.1"/>
    <property type="molecule type" value="Genomic_DNA"/>
</dbReference>
<dbReference type="HOGENOM" id="CLU_2857795_0_0_11"/>
<name>A0A0H3DH19_AMYMU</name>
<proteinExistence type="predicted"/>
<dbReference type="GeneID" id="92877338"/>
<dbReference type="AlphaFoldDB" id="A0A0H3DH19"/>
<organism evidence="1 2">
    <name type="scientific">Amycolatopsis mediterranei (strain U-32)</name>
    <dbReference type="NCBI Taxonomy" id="749927"/>
    <lineage>
        <taxon>Bacteria</taxon>
        <taxon>Bacillati</taxon>
        <taxon>Actinomycetota</taxon>
        <taxon>Actinomycetes</taxon>
        <taxon>Pseudonocardiales</taxon>
        <taxon>Pseudonocardiaceae</taxon>
        <taxon>Amycolatopsis</taxon>
    </lineage>
</organism>
<protein>
    <submittedName>
        <fullName evidence="1">Uncharacterized protein</fullName>
    </submittedName>
</protein>
<evidence type="ECO:0000313" key="2">
    <source>
        <dbReference type="Proteomes" id="UP000000328"/>
    </source>
</evidence>
<dbReference type="RefSeq" id="WP_013228979.1">
    <property type="nucleotide sequence ID" value="NC_014318.1"/>
</dbReference>
<gene>
    <name evidence="1" type="ordered locus">AMED_7217</name>
</gene>
<dbReference type="KEGG" id="amd:AMED_7217"/>
<sequence>MMNDNDTRSSFLKSSYFSGANIPGKPVQQLLNPTGRWTLQKMVVEVAEDGYAAFPFTRVSERAA</sequence>